<organism evidence="2 3">
    <name type="scientific">Mycena chlorophos</name>
    <name type="common">Agaric fungus</name>
    <name type="synonym">Agaricus chlorophos</name>
    <dbReference type="NCBI Taxonomy" id="658473"/>
    <lineage>
        <taxon>Eukaryota</taxon>
        <taxon>Fungi</taxon>
        <taxon>Dikarya</taxon>
        <taxon>Basidiomycota</taxon>
        <taxon>Agaricomycotina</taxon>
        <taxon>Agaricomycetes</taxon>
        <taxon>Agaricomycetidae</taxon>
        <taxon>Agaricales</taxon>
        <taxon>Marasmiineae</taxon>
        <taxon>Mycenaceae</taxon>
        <taxon>Mycena</taxon>
    </lineage>
</organism>
<accession>A0A8H6SU53</accession>
<dbReference type="Gene3D" id="1.20.1280.50">
    <property type="match status" value="1"/>
</dbReference>
<name>A0A8H6SU53_MYCCL</name>
<dbReference type="OrthoDB" id="2999674at2759"/>
<comment type="caution">
    <text evidence="2">The sequence shown here is derived from an EMBL/GenBank/DDBJ whole genome shotgun (WGS) entry which is preliminary data.</text>
</comment>
<evidence type="ECO:0000313" key="3">
    <source>
        <dbReference type="Proteomes" id="UP000613580"/>
    </source>
</evidence>
<reference evidence="2" key="1">
    <citation type="submission" date="2020-05" db="EMBL/GenBank/DDBJ databases">
        <title>Mycena genomes resolve the evolution of fungal bioluminescence.</title>
        <authorList>
            <person name="Tsai I.J."/>
        </authorList>
    </citation>
    <scope>NUCLEOTIDE SEQUENCE</scope>
    <source>
        <strain evidence="2">110903Hualien_Pintung</strain>
    </source>
</reference>
<dbReference type="AlphaFoldDB" id="A0A8H6SU53"/>
<keyword evidence="1" id="KW-0175">Coiled coil</keyword>
<sequence>MCPESTRQSRAADRARIREIQERIEQLSAEKETLQRRLDGYSFPVLTLPNEITSEIFRHFLPPYPQSPPCSGSSSPTLLAAVCRHWRNIALATPGLWCAISLDASPALVSSWLDRSGRKLLSLRSDNWLLGESAESVPSRLGLFLPSMERWEHIQLRLPASAGALTKFFRPMPMVLHMELDIHDLPQDAHFSPANVPSLRSAALWEFDGHINLLPWSQLTALALITATPEECTRVLPQATNLVACALVLTGTVPEAQAVITLPRVKRLTLTHYDFTEEPAPIGFLSFFATPVIQRLRIAERLLEDNNTLQVFVEKHESLDELCIMGRSNQVISSLLFPGIQVSREQNLEELVDDRTRSFMKQLRAFVEEPLLH</sequence>
<evidence type="ECO:0000256" key="1">
    <source>
        <dbReference type="SAM" id="Coils"/>
    </source>
</evidence>
<keyword evidence="3" id="KW-1185">Reference proteome</keyword>
<dbReference type="Proteomes" id="UP000613580">
    <property type="component" value="Unassembled WGS sequence"/>
</dbReference>
<feature type="coiled-coil region" evidence="1">
    <location>
        <begin position="10"/>
        <end position="37"/>
    </location>
</feature>
<dbReference type="EMBL" id="JACAZE010000010">
    <property type="protein sequence ID" value="KAF7305526.1"/>
    <property type="molecule type" value="Genomic_DNA"/>
</dbReference>
<evidence type="ECO:0000313" key="2">
    <source>
        <dbReference type="EMBL" id="KAF7305526.1"/>
    </source>
</evidence>
<proteinExistence type="predicted"/>
<gene>
    <name evidence="2" type="ORF">HMN09_00805500</name>
</gene>
<protein>
    <submittedName>
        <fullName evidence="2">F-box domain-containing protein</fullName>
    </submittedName>
</protein>